<comment type="caution">
    <text evidence="4">The sequence shown here is derived from an EMBL/GenBank/DDBJ whole genome shotgun (WGS) entry which is preliminary data.</text>
</comment>
<dbReference type="Pfam" id="PF00789">
    <property type="entry name" value="UBX"/>
    <property type="match status" value="1"/>
</dbReference>
<dbReference type="InterPro" id="IPR036249">
    <property type="entry name" value="Thioredoxin-like_sf"/>
</dbReference>
<dbReference type="Proteomes" id="UP000230750">
    <property type="component" value="Unassembled WGS sequence"/>
</dbReference>
<dbReference type="PANTHER" id="PTHR23322:SF6">
    <property type="entry name" value="UBX DOMAIN-CONTAINING PROTEIN 7"/>
    <property type="match status" value="1"/>
</dbReference>
<dbReference type="SUPFAM" id="SSF52833">
    <property type="entry name" value="Thioredoxin-like"/>
    <property type="match status" value="1"/>
</dbReference>
<keyword evidence="5" id="KW-1185">Reference proteome</keyword>
<feature type="domain" description="UBX" evidence="3">
    <location>
        <begin position="403"/>
        <end position="480"/>
    </location>
</feature>
<organism evidence="4 5">
    <name type="scientific">Stichopus japonicus</name>
    <name type="common">Sea cucumber</name>
    <dbReference type="NCBI Taxonomy" id="307972"/>
    <lineage>
        <taxon>Eukaryota</taxon>
        <taxon>Metazoa</taxon>
        <taxon>Echinodermata</taxon>
        <taxon>Eleutherozoa</taxon>
        <taxon>Echinozoa</taxon>
        <taxon>Holothuroidea</taxon>
        <taxon>Aspidochirotacea</taxon>
        <taxon>Aspidochirotida</taxon>
        <taxon>Stichopodidae</taxon>
        <taxon>Apostichopus</taxon>
    </lineage>
</organism>
<dbReference type="FunFam" id="3.40.30.10:FF:000079">
    <property type="entry name" value="UBX domain-containing protein 7"/>
    <property type="match status" value="1"/>
</dbReference>
<dbReference type="GO" id="GO:0043161">
    <property type="term" value="P:proteasome-mediated ubiquitin-dependent protein catabolic process"/>
    <property type="evidence" value="ECO:0007669"/>
    <property type="project" value="TreeGrafter"/>
</dbReference>
<dbReference type="EMBL" id="MRZV01000736">
    <property type="protein sequence ID" value="PIK45070.1"/>
    <property type="molecule type" value="Genomic_DNA"/>
</dbReference>
<reference evidence="4 5" key="1">
    <citation type="journal article" date="2017" name="PLoS Biol.">
        <title>The sea cucumber genome provides insights into morphological evolution and visceral regeneration.</title>
        <authorList>
            <person name="Zhang X."/>
            <person name="Sun L."/>
            <person name="Yuan J."/>
            <person name="Sun Y."/>
            <person name="Gao Y."/>
            <person name="Zhang L."/>
            <person name="Li S."/>
            <person name="Dai H."/>
            <person name="Hamel J.F."/>
            <person name="Liu C."/>
            <person name="Yu Y."/>
            <person name="Liu S."/>
            <person name="Lin W."/>
            <person name="Guo K."/>
            <person name="Jin S."/>
            <person name="Xu P."/>
            <person name="Storey K.B."/>
            <person name="Huan P."/>
            <person name="Zhang T."/>
            <person name="Zhou Y."/>
            <person name="Zhang J."/>
            <person name="Lin C."/>
            <person name="Li X."/>
            <person name="Xing L."/>
            <person name="Huo D."/>
            <person name="Sun M."/>
            <person name="Wang L."/>
            <person name="Mercier A."/>
            <person name="Li F."/>
            <person name="Yang H."/>
            <person name="Xiang J."/>
        </authorList>
    </citation>
    <scope>NUCLEOTIDE SEQUENCE [LARGE SCALE GENOMIC DNA]</scope>
    <source>
        <strain evidence="4">Shaxun</strain>
        <tissue evidence="4">Muscle</tissue>
    </source>
</reference>
<evidence type="ECO:0000313" key="5">
    <source>
        <dbReference type="Proteomes" id="UP000230750"/>
    </source>
</evidence>
<feature type="region of interest" description="Disordered" evidence="2">
    <location>
        <begin position="277"/>
        <end position="307"/>
    </location>
</feature>
<dbReference type="InterPro" id="IPR050730">
    <property type="entry name" value="UBX_domain-protein"/>
</dbReference>
<feature type="compositionally biased region" description="Low complexity" evidence="2">
    <location>
        <begin position="326"/>
        <end position="338"/>
    </location>
</feature>
<dbReference type="SMART" id="SM00166">
    <property type="entry name" value="UBX"/>
    <property type="match status" value="1"/>
</dbReference>
<dbReference type="GO" id="GO:0043130">
    <property type="term" value="F:ubiquitin binding"/>
    <property type="evidence" value="ECO:0007669"/>
    <property type="project" value="TreeGrafter"/>
</dbReference>
<dbReference type="AlphaFoldDB" id="A0A2G8KAR2"/>
<dbReference type="OrthoDB" id="270602at2759"/>
<dbReference type="CDD" id="cd02958">
    <property type="entry name" value="UAS"/>
    <property type="match status" value="1"/>
</dbReference>
<dbReference type="Gene3D" id="3.40.30.10">
    <property type="entry name" value="Glutaredoxin"/>
    <property type="match status" value="1"/>
</dbReference>
<evidence type="ECO:0000256" key="2">
    <source>
        <dbReference type="SAM" id="MobiDB-lite"/>
    </source>
</evidence>
<dbReference type="STRING" id="307972.A0A2G8KAR2"/>
<feature type="compositionally biased region" description="Polar residues" evidence="2">
    <location>
        <begin position="366"/>
        <end position="391"/>
    </location>
</feature>
<feature type="region of interest" description="Disordered" evidence="2">
    <location>
        <begin position="319"/>
        <end position="404"/>
    </location>
</feature>
<keyword evidence="1" id="KW-0597">Phosphoprotein</keyword>
<dbReference type="SUPFAM" id="SSF54236">
    <property type="entry name" value="Ubiquitin-like"/>
    <property type="match status" value="1"/>
</dbReference>
<evidence type="ECO:0000256" key="1">
    <source>
        <dbReference type="ARBA" id="ARBA00022553"/>
    </source>
</evidence>
<dbReference type="InterPro" id="IPR001012">
    <property type="entry name" value="UBX_dom"/>
</dbReference>
<gene>
    <name evidence="4" type="ORF">BSL78_18057</name>
</gene>
<evidence type="ECO:0000259" key="3">
    <source>
        <dbReference type="PROSITE" id="PS50033"/>
    </source>
</evidence>
<dbReference type="PROSITE" id="PS50033">
    <property type="entry name" value="UBX"/>
    <property type="match status" value="1"/>
</dbReference>
<protein>
    <submittedName>
        <fullName evidence="4">Putative UBX domain-containing protein 7-like isoform X1</fullName>
    </submittedName>
</protein>
<dbReference type="GO" id="GO:0005634">
    <property type="term" value="C:nucleus"/>
    <property type="evidence" value="ECO:0007669"/>
    <property type="project" value="TreeGrafter"/>
</dbReference>
<sequence>MHNEHEPGNQLTLISKNVSRSKSFNCSLTKQKLDIIEVQELELSSIFQRIPKNSSQNFPLPVPPRRRPRGGKSSVFDPFRDFAAETRHQEEMLRTGQIASSSKSKRKTLEDLFRPPIDLMFSGSFHAVREAGQSAGKWLMVNVQNTQEFNCQKLNRDVWSDPTVKSIIKESFVFWQVFHDSEDGLKYSQFYNVSEYPYVAILDPRTGELMVTWHHLDTVAFCDLVMDFLTTYPCFDAATGQSPPCKKVRVESIVDADEERQLKAAIDASLEESCQPLTESCESSGPSSSLTKENKSPLEPCGNTTIDLTSDADQTLKVTDIDSESEISVSDDGFSFSESDSEKTNGEKQSQRKKKNSLSLTSKSSEPNANTSQRVDVITINSDNGLSSVPDSDSKDGEETSVDEEDEVKIVLRFPDGKRKEVTFKPMDTLRDLQGFVIKEGFSNERYELVTNFPLRRLCILDIDSTLMAAKLYPRETVFIQER</sequence>
<feature type="compositionally biased region" description="Low complexity" evidence="2">
    <location>
        <begin position="280"/>
        <end position="289"/>
    </location>
</feature>
<dbReference type="InterPro" id="IPR006577">
    <property type="entry name" value="UAS"/>
</dbReference>
<feature type="compositionally biased region" description="Basic and acidic residues" evidence="2">
    <location>
        <begin position="340"/>
        <end position="350"/>
    </location>
</feature>
<name>A0A2G8KAR2_STIJA</name>
<dbReference type="SMART" id="SM00594">
    <property type="entry name" value="UAS"/>
    <property type="match status" value="1"/>
</dbReference>
<feature type="region of interest" description="Disordered" evidence="2">
    <location>
        <begin position="54"/>
        <end position="77"/>
    </location>
</feature>
<dbReference type="Pfam" id="PF13899">
    <property type="entry name" value="Thioredoxin_7"/>
    <property type="match status" value="1"/>
</dbReference>
<proteinExistence type="predicted"/>
<dbReference type="InterPro" id="IPR029071">
    <property type="entry name" value="Ubiquitin-like_domsf"/>
</dbReference>
<dbReference type="PANTHER" id="PTHR23322">
    <property type="entry name" value="FAS-ASSOCIATED PROTEIN"/>
    <property type="match status" value="1"/>
</dbReference>
<dbReference type="Gene3D" id="3.10.20.90">
    <property type="entry name" value="Phosphatidylinositol 3-kinase Catalytic Subunit, Chain A, domain 1"/>
    <property type="match status" value="1"/>
</dbReference>
<accession>A0A2G8KAR2</accession>
<evidence type="ECO:0000313" key="4">
    <source>
        <dbReference type="EMBL" id="PIK45070.1"/>
    </source>
</evidence>